<protein>
    <recommendedName>
        <fullName evidence="1">DDE-1 domain-containing protein</fullName>
    </recommendedName>
</protein>
<reference evidence="2 3" key="1">
    <citation type="submission" date="2019-01" db="EMBL/GenBank/DDBJ databases">
        <authorList>
            <person name="Sayadi A."/>
        </authorList>
    </citation>
    <scope>NUCLEOTIDE SEQUENCE [LARGE SCALE GENOMIC DNA]</scope>
</reference>
<gene>
    <name evidence="2" type="ORF">CALMAC_LOCUS18286</name>
</gene>
<organism evidence="2 3">
    <name type="scientific">Callosobruchus maculatus</name>
    <name type="common">Southern cowpea weevil</name>
    <name type="synonym">Pulse bruchid</name>
    <dbReference type="NCBI Taxonomy" id="64391"/>
    <lineage>
        <taxon>Eukaryota</taxon>
        <taxon>Metazoa</taxon>
        <taxon>Ecdysozoa</taxon>
        <taxon>Arthropoda</taxon>
        <taxon>Hexapoda</taxon>
        <taxon>Insecta</taxon>
        <taxon>Pterygota</taxon>
        <taxon>Neoptera</taxon>
        <taxon>Endopterygota</taxon>
        <taxon>Coleoptera</taxon>
        <taxon>Polyphaga</taxon>
        <taxon>Cucujiformia</taxon>
        <taxon>Chrysomeloidea</taxon>
        <taxon>Chrysomelidae</taxon>
        <taxon>Bruchinae</taxon>
        <taxon>Bruchini</taxon>
        <taxon>Callosobruchus</taxon>
    </lineage>
</organism>
<accession>A0A653DKB8</accession>
<proteinExistence type="predicted"/>
<name>A0A653DKB8_CALMS</name>
<dbReference type="AlphaFoldDB" id="A0A653DKB8"/>
<dbReference type="EMBL" id="CAACVG010012688">
    <property type="protein sequence ID" value="VEN60670.1"/>
    <property type="molecule type" value="Genomic_DNA"/>
</dbReference>
<evidence type="ECO:0000313" key="2">
    <source>
        <dbReference type="EMBL" id="VEN60670.1"/>
    </source>
</evidence>
<dbReference type="InterPro" id="IPR004875">
    <property type="entry name" value="DDE_SF_endonuclease_dom"/>
</dbReference>
<evidence type="ECO:0000313" key="3">
    <source>
        <dbReference type="Proteomes" id="UP000410492"/>
    </source>
</evidence>
<dbReference type="OrthoDB" id="6774424at2759"/>
<sequence>MDQGVIQSLKSHYRRLLLKIVHFSDSGGEIFSINLLDGINFLHMAWQRVSKHTIFNCFQHGGFLN</sequence>
<dbReference type="GO" id="GO:0003676">
    <property type="term" value="F:nucleic acid binding"/>
    <property type="evidence" value="ECO:0007669"/>
    <property type="project" value="InterPro"/>
</dbReference>
<keyword evidence="3" id="KW-1185">Reference proteome</keyword>
<evidence type="ECO:0000259" key="1">
    <source>
        <dbReference type="Pfam" id="PF03184"/>
    </source>
</evidence>
<dbReference type="Pfam" id="PF03184">
    <property type="entry name" value="DDE_1"/>
    <property type="match status" value="1"/>
</dbReference>
<dbReference type="Proteomes" id="UP000410492">
    <property type="component" value="Unassembled WGS sequence"/>
</dbReference>
<feature type="domain" description="DDE-1" evidence="1">
    <location>
        <begin position="1"/>
        <end position="58"/>
    </location>
</feature>